<dbReference type="GO" id="GO:0016787">
    <property type="term" value="F:hydrolase activity"/>
    <property type="evidence" value="ECO:0007669"/>
    <property type="project" value="UniProtKB-KW"/>
</dbReference>
<protein>
    <submittedName>
        <fullName evidence="8">Uncharacterized protein (TIGR00255 family)</fullName>
    </submittedName>
</protein>
<keyword evidence="3" id="KW-0255">Endonuclease</keyword>
<evidence type="ECO:0000256" key="2">
    <source>
        <dbReference type="ARBA" id="ARBA00022722"/>
    </source>
</evidence>
<evidence type="ECO:0000256" key="5">
    <source>
        <dbReference type="ARBA" id="ARBA00035648"/>
    </source>
</evidence>
<gene>
    <name evidence="8" type="ORF">EDC22_104135</name>
</gene>
<keyword evidence="4" id="KW-0378">Hydrolase</keyword>
<evidence type="ECO:0000256" key="1">
    <source>
        <dbReference type="ARBA" id="ARBA00001968"/>
    </source>
</evidence>
<keyword evidence="2" id="KW-0540">Nuclease</keyword>
<dbReference type="InterPro" id="IPR013551">
    <property type="entry name" value="YicC-like_C"/>
</dbReference>
<dbReference type="Pfam" id="PF08340">
    <property type="entry name" value="YicC-like_C"/>
    <property type="match status" value="1"/>
</dbReference>
<keyword evidence="9" id="KW-1185">Reference proteome</keyword>
<comment type="caution">
    <text evidence="8">The sequence shown here is derived from an EMBL/GenBank/DDBJ whole genome shotgun (WGS) entry which is preliminary data.</text>
</comment>
<feature type="domain" description="Endoribonuclease YicC-like C-terminal" evidence="7">
    <location>
        <begin position="182"/>
        <end position="295"/>
    </location>
</feature>
<name>A0A4V6NZQ7_9HYPH</name>
<accession>A0A4V6NZQ7</accession>
<dbReference type="InterPro" id="IPR005229">
    <property type="entry name" value="YicC/YloC-like"/>
</dbReference>
<dbReference type="NCBIfam" id="TIGR00255">
    <property type="entry name" value="YicC/YloC family endoribonuclease"/>
    <property type="match status" value="1"/>
</dbReference>
<dbReference type="AlphaFoldDB" id="A0A4V6NZQ7"/>
<dbReference type="PANTHER" id="PTHR30636:SF3">
    <property type="entry name" value="UPF0701 PROTEIN YICC"/>
    <property type="match status" value="1"/>
</dbReference>
<dbReference type="RefSeq" id="WP_132806143.1">
    <property type="nucleotide sequence ID" value="NZ_SMAK01000004.1"/>
</dbReference>
<evidence type="ECO:0000313" key="9">
    <source>
        <dbReference type="Proteomes" id="UP000295678"/>
    </source>
</evidence>
<dbReference type="PANTHER" id="PTHR30636">
    <property type="entry name" value="UPF0701 PROTEIN YICC"/>
    <property type="match status" value="1"/>
</dbReference>
<dbReference type="Proteomes" id="UP000295678">
    <property type="component" value="Unassembled WGS sequence"/>
</dbReference>
<comment type="similarity">
    <text evidence="5">Belongs to the YicC/YloC family.</text>
</comment>
<evidence type="ECO:0000259" key="6">
    <source>
        <dbReference type="Pfam" id="PF03755"/>
    </source>
</evidence>
<dbReference type="Pfam" id="PF03755">
    <property type="entry name" value="YicC-like_N"/>
    <property type="match status" value="1"/>
</dbReference>
<dbReference type="InterPro" id="IPR013527">
    <property type="entry name" value="YicC-like_N"/>
</dbReference>
<dbReference type="OrthoDB" id="9771229at2"/>
<dbReference type="EMBL" id="SMAK01000004">
    <property type="protein sequence ID" value="TCT11378.1"/>
    <property type="molecule type" value="Genomic_DNA"/>
</dbReference>
<evidence type="ECO:0000259" key="7">
    <source>
        <dbReference type="Pfam" id="PF08340"/>
    </source>
</evidence>
<evidence type="ECO:0000313" key="8">
    <source>
        <dbReference type="EMBL" id="TCT11378.1"/>
    </source>
</evidence>
<dbReference type="GO" id="GO:0004521">
    <property type="term" value="F:RNA endonuclease activity"/>
    <property type="evidence" value="ECO:0007669"/>
    <property type="project" value="InterPro"/>
</dbReference>
<comment type="cofactor">
    <cofactor evidence="1">
        <name>a divalent metal cation</name>
        <dbReference type="ChEBI" id="CHEBI:60240"/>
    </cofactor>
</comment>
<feature type="domain" description="Endoribonuclease YicC-like N-terminal" evidence="6">
    <location>
        <begin position="3"/>
        <end position="158"/>
    </location>
</feature>
<evidence type="ECO:0000256" key="3">
    <source>
        <dbReference type="ARBA" id="ARBA00022759"/>
    </source>
</evidence>
<reference evidence="8 9" key="1">
    <citation type="submission" date="2019-03" db="EMBL/GenBank/DDBJ databases">
        <title>Genomic Encyclopedia of Type Strains, Phase IV (KMG-IV): sequencing the most valuable type-strain genomes for metagenomic binning, comparative biology and taxonomic classification.</title>
        <authorList>
            <person name="Goeker M."/>
        </authorList>
    </citation>
    <scope>NUCLEOTIDE SEQUENCE [LARGE SCALE GENOMIC DNA]</scope>
    <source>
        <strain evidence="8 9">DSM 19345</strain>
    </source>
</reference>
<sequence length="295" mass="32044">MSVSSMTGFARVDGAGETERWHWEIRSVNGRGLDLRMRLPAGFERLEPVVRERTKARIDRGSLSVSLSVQRLASAAGVRVNEAVLTALLAACDTMTASARVAPPRADGLLALRGVLESDDDLADEQTRLDLDSRLIAGLDEALDELVRMRRAEGAQLAAILESRLARIADLVTEAEQVPSLRPEAIAARLAQQVAQLVEAAPALDPGRLHQEAVLLATKADIREELDRLAAHIAAARDLIATGGPIGRKLEFLTQEFNREANTLCSKSNDVALTRIGLELKSVVDQLREQVQNVE</sequence>
<organism evidence="8 9">
    <name type="scientific">Tepidamorphus gemmatus</name>
    <dbReference type="NCBI Taxonomy" id="747076"/>
    <lineage>
        <taxon>Bacteria</taxon>
        <taxon>Pseudomonadati</taxon>
        <taxon>Pseudomonadota</taxon>
        <taxon>Alphaproteobacteria</taxon>
        <taxon>Hyphomicrobiales</taxon>
        <taxon>Tepidamorphaceae</taxon>
        <taxon>Tepidamorphus</taxon>
    </lineage>
</organism>
<evidence type="ECO:0000256" key="4">
    <source>
        <dbReference type="ARBA" id="ARBA00022801"/>
    </source>
</evidence>
<proteinExistence type="inferred from homology"/>